<dbReference type="InterPro" id="IPR056227">
    <property type="entry name" value="TMD0_ABC"/>
</dbReference>
<keyword evidence="9 11" id="KW-0472">Membrane</keyword>
<feature type="transmembrane region" description="Helical" evidence="11">
    <location>
        <begin position="1022"/>
        <end position="1043"/>
    </location>
</feature>
<comment type="subcellular location">
    <subcellularLocation>
        <location evidence="1">Cell membrane</location>
        <topology evidence="1">Multi-pass membrane protein</topology>
    </subcellularLocation>
</comment>
<evidence type="ECO:0008006" key="16">
    <source>
        <dbReference type="Google" id="ProtNLM"/>
    </source>
</evidence>
<organism evidence="14 15">
    <name type="scientific">Aspergillus ibericus CBS 121593</name>
    <dbReference type="NCBI Taxonomy" id="1448316"/>
    <lineage>
        <taxon>Eukaryota</taxon>
        <taxon>Fungi</taxon>
        <taxon>Dikarya</taxon>
        <taxon>Ascomycota</taxon>
        <taxon>Pezizomycotina</taxon>
        <taxon>Eurotiomycetes</taxon>
        <taxon>Eurotiomycetidae</taxon>
        <taxon>Eurotiales</taxon>
        <taxon>Aspergillaceae</taxon>
        <taxon>Aspergillus</taxon>
        <taxon>Aspergillus subgen. Circumdati</taxon>
    </lineage>
</organism>
<evidence type="ECO:0000256" key="4">
    <source>
        <dbReference type="ARBA" id="ARBA00022475"/>
    </source>
</evidence>
<evidence type="ECO:0000256" key="3">
    <source>
        <dbReference type="ARBA" id="ARBA00022448"/>
    </source>
</evidence>
<dbReference type="Pfam" id="PF00664">
    <property type="entry name" value="ABC_membrane"/>
    <property type="match status" value="1"/>
</dbReference>
<dbReference type="EMBL" id="KZ824428">
    <property type="protein sequence ID" value="RAL03129.1"/>
    <property type="molecule type" value="Genomic_DNA"/>
</dbReference>
<evidence type="ECO:0000256" key="6">
    <source>
        <dbReference type="ARBA" id="ARBA00022741"/>
    </source>
</evidence>
<dbReference type="CDD" id="cd18579">
    <property type="entry name" value="ABC_6TM_ABCC_D1"/>
    <property type="match status" value="1"/>
</dbReference>
<evidence type="ECO:0000256" key="5">
    <source>
        <dbReference type="ARBA" id="ARBA00022692"/>
    </source>
</evidence>
<dbReference type="STRING" id="1448316.A0A395H6F4"/>
<dbReference type="InterPro" id="IPR036640">
    <property type="entry name" value="ABC1_TM_sf"/>
</dbReference>
<dbReference type="InterPro" id="IPR011527">
    <property type="entry name" value="ABC1_TM_dom"/>
</dbReference>
<dbReference type="VEuPathDB" id="FungiDB:BO80DRAFT_500461"/>
<keyword evidence="10" id="KW-0325">Glycoprotein</keyword>
<feature type="transmembrane region" description="Helical" evidence="11">
    <location>
        <begin position="331"/>
        <end position="351"/>
    </location>
</feature>
<accession>A0A395H6F4</accession>
<dbReference type="PROSITE" id="PS00211">
    <property type="entry name" value="ABC_TRANSPORTER_1"/>
    <property type="match status" value="1"/>
</dbReference>
<evidence type="ECO:0000313" key="14">
    <source>
        <dbReference type="EMBL" id="RAL03129.1"/>
    </source>
</evidence>
<dbReference type="PROSITE" id="PS50929">
    <property type="entry name" value="ABC_TM1F"/>
    <property type="match status" value="2"/>
</dbReference>
<protein>
    <recommendedName>
        <fullName evidence="16">P-loop containing nucleoside triphosphate hydrolase protein</fullName>
    </recommendedName>
</protein>
<dbReference type="InterPro" id="IPR003593">
    <property type="entry name" value="AAA+_ATPase"/>
</dbReference>
<feature type="transmembrane region" description="Helical" evidence="11">
    <location>
        <begin position="950"/>
        <end position="972"/>
    </location>
</feature>
<evidence type="ECO:0000256" key="8">
    <source>
        <dbReference type="ARBA" id="ARBA00022989"/>
    </source>
</evidence>
<evidence type="ECO:0000256" key="9">
    <source>
        <dbReference type="ARBA" id="ARBA00023136"/>
    </source>
</evidence>
<feature type="transmembrane region" description="Helical" evidence="11">
    <location>
        <begin position="54"/>
        <end position="75"/>
    </location>
</feature>
<evidence type="ECO:0000256" key="11">
    <source>
        <dbReference type="SAM" id="Phobius"/>
    </source>
</evidence>
<reference evidence="14 15" key="1">
    <citation type="submission" date="2018-02" db="EMBL/GenBank/DDBJ databases">
        <title>The genomes of Aspergillus section Nigri reveals drivers in fungal speciation.</title>
        <authorList>
            <consortium name="DOE Joint Genome Institute"/>
            <person name="Vesth T.C."/>
            <person name="Nybo J."/>
            <person name="Theobald S."/>
            <person name="Brandl J."/>
            <person name="Frisvad J.C."/>
            <person name="Nielsen K.F."/>
            <person name="Lyhne E.K."/>
            <person name="Kogle M.E."/>
            <person name="Kuo A."/>
            <person name="Riley R."/>
            <person name="Clum A."/>
            <person name="Nolan M."/>
            <person name="Lipzen A."/>
            <person name="Salamov A."/>
            <person name="Henrissat B."/>
            <person name="Wiebenga A."/>
            <person name="De vries R.P."/>
            <person name="Grigoriev I.V."/>
            <person name="Mortensen U.H."/>
            <person name="Andersen M.R."/>
            <person name="Baker S.E."/>
        </authorList>
    </citation>
    <scope>NUCLEOTIDE SEQUENCE [LARGE SCALE GENOMIC DNA]</scope>
    <source>
        <strain evidence="14 15">CBS 121593</strain>
    </source>
</reference>
<keyword evidence="4" id="KW-1003">Cell membrane</keyword>
<keyword evidence="3" id="KW-0813">Transport</keyword>
<dbReference type="GO" id="GO:0016887">
    <property type="term" value="F:ATP hydrolysis activity"/>
    <property type="evidence" value="ECO:0007669"/>
    <property type="project" value="InterPro"/>
</dbReference>
<dbReference type="GO" id="GO:0005524">
    <property type="term" value="F:ATP binding"/>
    <property type="evidence" value="ECO:0007669"/>
    <property type="project" value="UniProtKB-KW"/>
</dbReference>
<dbReference type="FunFam" id="3.40.50.300:FF:000838">
    <property type="entry name" value="ABC multidrug transporter (Eurofung)"/>
    <property type="match status" value="1"/>
</dbReference>
<gene>
    <name evidence="14" type="ORF">BO80DRAFT_500461</name>
</gene>
<evidence type="ECO:0000259" key="13">
    <source>
        <dbReference type="PROSITE" id="PS50929"/>
    </source>
</evidence>
<evidence type="ECO:0000313" key="15">
    <source>
        <dbReference type="Proteomes" id="UP000249402"/>
    </source>
</evidence>
<feature type="transmembrane region" description="Helical" evidence="11">
    <location>
        <begin position="509"/>
        <end position="535"/>
    </location>
</feature>
<dbReference type="FunFam" id="1.20.1560.10:FF:000055">
    <property type="entry name" value="ABC multidrug transporter (Eurofung)"/>
    <property type="match status" value="1"/>
</dbReference>
<feature type="transmembrane region" description="Helical" evidence="11">
    <location>
        <begin position="1049"/>
        <end position="1069"/>
    </location>
</feature>
<feature type="transmembrane region" description="Helical" evidence="11">
    <location>
        <begin position="288"/>
        <end position="311"/>
    </location>
</feature>
<dbReference type="SMART" id="SM00382">
    <property type="entry name" value="AAA"/>
    <property type="match status" value="2"/>
</dbReference>
<feature type="transmembrane region" description="Helical" evidence="11">
    <location>
        <begin position="119"/>
        <end position="138"/>
    </location>
</feature>
<sequence length="1476" mass="163610">MPLLRPTDGPEPSSHSVLGRPAMNCSLASEDVFGPQARDCYGGYDFTLLFEESVMTIGPAGLLLLVLVGRVVYLYRKVVRDGSSDGAHLAKLVSYGWFAAIQTAILVSWTSGDELRTRATIPAAALSLVAAFALGLASHFEHTRSVKPPLLIEIYLLFTLAFDAVRLRTLWGMGYHGHIFKLLTVSVIWKAVLLVQEAWPRALGSLEQGYSPEEKVGWINRRMFWWVNPLLLLGSRKDLQAADLFTLNHSLQSEVCSRGFSKVWQDASPATKEKKNGLLRVLAWEYKVVLLTAALPRLCFTAFTFTQPFLIDAVIKYLQTERDEQRRNDGYGLLGAYILVYVGLGISEACYQHITYRTIVLMRGCLVPLIYEKTLSMDPKTAEEYAPVTLMSADIEKIAFGMRYMHEAWGNIVEIALALWLLYRELNYGGLSPILIAVVCGAAAATMAPAVGRRQATWVQGIQKRIDVTTYMINSMKSLKLEGLTPWFMDFVQNLRVQEIGYASKFRSFLTYAVSLSFATSVISPVVGFGIFIALSRYDNGPELTTQRAFTTLSLFTVLQNPMSMLLQAVPNLISAVGSIERVRVFLMAEDTKEVGFLSSFTSEQTLFPEMDNIRDLEMKDSEMQEAVVAQNWSVGWVSTREPVIKRMTFKIRPSSLTIITGPTGCGKSTLLAGLRGETAVTKGYMKCRYPEAAFCSQEPWLQNGTILSNILGPSTYEPRWFREVTQASGLRQDLKSMPLGVQTVVGSKGLSLSGGQKHRVALARALYSRQPLLLLDDIFSGFDAETEKLVIARLFSEGGFCRKHNLTTILATHSTRLASNADYTITLDSKVHFSEKEGSIVSSLPGPSTGDHLVEPILNDARLSWIVRQSNPDVPHELAAQLETSDSSRRTGDVTIYKYYLDMVGRFNSVLFFVAVAIFTFSLAFPSVWVQWWAAANEKHPYKDLGMYLGVYAFLAVMAELSLFLGCWHMISNMVPRASRKLHKILLRTVLNAPISFFHTTDSGVTTNKFSQDMQLVDMELPLALVETSVALMSAIAQLLIVFITGKYLAAIIPLCLAVFYFLQKFYLRTSRQLRFMELEAKSPLYSNFMETVNGLVTIRAFGWQTNFLNNICGLTDASQRPYYLLFVIQRWLTLVLDMVVAGMATLIVGLAVGVPGSIGAGSAALGLLNIISLSESLKQLISNWTVLETSIGAVSRVRQFEDDVQPEDRPDGYIEVPPRWPERGDIKFFNVSASYRPDSDPVLNDVTLSIAAGEMVAICGPSGSGKSSLIQLLFRLLEPDNGQITIDGLDISSISSQDIRSSLSCISQSVTILPGTVRQNIDPLGKESDESITNVLKEVKLWDIVSTQLDGLDGQVQEESFSQGQKQLLRLAAAMLRKSKVVVLDEATSSVDPDTDALMQRLIRTAFAGCTVIAVVHRLHTILDFHKVVVVERGRIVECGAPKELLVQNGLFSQLYGKSNATPDVRPETSWLKI</sequence>
<evidence type="ECO:0000256" key="2">
    <source>
        <dbReference type="ARBA" id="ARBA00009726"/>
    </source>
</evidence>
<dbReference type="CDD" id="cd03244">
    <property type="entry name" value="ABCC_MRP_domain2"/>
    <property type="match status" value="1"/>
</dbReference>
<keyword evidence="7" id="KW-0067">ATP-binding</keyword>
<dbReference type="InterPro" id="IPR027417">
    <property type="entry name" value="P-loop_NTPase"/>
</dbReference>
<keyword evidence="8 11" id="KW-1133">Transmembrane helix</keyword>
<keyword evidence="15" id="KW-1185">Reference proteome</keyword>
<dbReference type="InterPro" id="IPR050173">
    <property type="entry name" value="ABC_transporter_C-like"/>
</dbReference>
<feature type="domain" description="ABC transmembrane type-1" evidence="13">
    <location>
        <begin position="911"/>
        <end position="1191"/>
    </location>
</feature>
<feature type="domain" description="ABC transporter" evidence="12">
    <location>
        <begin position="630"/>
        <end position="855"/>
    </location>
</feature>
<feature type="domain" description="ABC transporter" evidence="12">
    <location>
        <begin position="1228"/>
        <end position="1460"/>
    </location>
</feature>
<evidence type="ECO:0000256" key="1">
    <source>
        <dbReference type="ARBA" id="ARBA00004651"/>
    </source>
</evidence>
<dbReference type="Pfam" id="PF24357">
    <property type="entry name" value="TMD0_ABC"/>
    <property type="match status" value="1"/>
</dbReference>
<feature type="transmembrane region" description="Helical" evidence="11">
    <location>
        <begin position="1133"/>
        <end position="1154"/>
    </location>
</feature>
<dbReference type="InterPro" id="IPR003439">
    <property type="entry name" value="ABC_transporter-like_ATP-bd"/>
</dbReference>
<dbReference type="Proteomes" id="UP000249402">
    <property type="component" value="Unassembled WGS sequence"/>
</dbReference>
<dbReference type="CDD" id="cd18580">
    <property type="entry name" value="ABC_6TM_ABCC_D2"/>
    <property type="match status" value="1"/>
</dbReference>
<dbReference type="Pfam" id="PF00005">
    <property type="entry name" value="ABC_tran"/>
    <property type="match status" value="2"/>
</dbReference>
<dbReference type="RefSeq" id="XP_025577456.1">
    <property type="nucleotide sequence ID" value="XM_025724238.1"/>
</dbReference>
<dbReference type="PROSITE" id="PS50893">
    <property type="entry name" value="ABC_TRANSPORTER_2"/>
    <property type="match status" value="2"/>
</dbReference>
<feature type="transmembrane region" description="Helical" evidence="11">
    <location>
        <begin position="87"/>
        <end position="107"/>
    </location>
</feature>
<feature type="domain" description="ABC transmembrane type-1" evidence="13">
    <location>
        <begin position="298"/>
        <end position="575"/>
    </location>
</feature>
<evidence type="ECO:0000256" key="7">
    <source>
        <dbReference type="ARBA" id="ARBA00022840"/>
    </source>
</evidence>
<dbReference type="PANTHER" id="PTHR24223:SF399">
    <property type="entry name" value="ABC TRANSPORTER ATNG"/>
    <property type="match status" value="1"/>
</dbReference>
<dbReference type="GO" id="GO:0005886">
    <property type="term" value="C:plasma membrane"/>
    <property type="evidence" value="ECO:0007669"/>
    <property type="project" value="UniProtKB-SubCell"/>
</dbReference>
<dbReference type="InterPro" id="IPR044726">
    <property type="entry name" value="ABCC_6TM_D2"/>
</dbReference>
<dbReference type="OrthoDB" id="6500128at2759"/>
<feature type="transmembrane region" description="Helical" evidence="11">
    <location>
        <begin position="429"/>
        <end position="451"/>
    </location>
</feature>
<name>A0A395H6F4_9EURO</name>
<dbReference type="InterPro" id="IPR017871">
    <property type="entry name" value="ABC_transporter-like_CS"/>
</dbReference>
<feature type="transmembrane region" description="Helical" evidence="11">
    <location>
        <begin position="911"/>
        <end position="930"/>
    </location>
</feature>
<dbReference type="Gene3D" id="3.40.50.300">
    <property type="entry name" value="P-loop containing nucleotide triphosphate hydrolases"/>
    <property type="match status" value="2"/>
</dbReference>
<dbReference type="SUPFAM" id="SSF52540">
    <property type="entry name" value="P-loop containing nucleoside triphosphate hydrolases"/>
    <property type="match status" value="2"/>
</dbReference>
<comment type="similarity">
    <text evidence="2">Belongs to the ABC transporter superfamily. ABCC family. Conjugate transporter (TC 3.A.1.208) subfamily.</text>
</comment>
<dbReference type="SUPFAM" id="SSF90123">
    <property type="entry name" value="ABC transporter transmembrane region"/>
    <property type="match status" value="2"/>
</dbReference>
<evidence type="ECO:0000256" key="10">
    <source>
        <dbReference type="ARBA" id="ARBA00023180"/>
    </source>
</evidence>
<dbReference type="Gene3D" id="1.20.1560.10">
    <property type="entry name" value="ABC transporter type 1, transmembrane domain"/>
    <property type="match status" value="2"/>
</dbReference>
<keyword evidence="6" id="KW-0547">Nucleotide-binding</keyword>
<dbReference type="InterPro" id="IPR044746">
    <property type="entry name" value="ABCC_6TM_D1"/>
</dbReference>
<evidence type="ECO:0000259" key="12">
    <source>
        <dbReference type="PROSITE" id="PS50893"/>
    </source>
</evidence>
<dbReference type="GeneID" id="37229103"/>
<proteinExistence type="inferred from homology"/>
<dbReference type="FunFam" id="1.20.1560.10:FF:000066">
    <property type="entry name" value="ABC multidrug transporter (Eurofung)"/>
    <property type="match status" value="1"/>
</dbReference>
<dbReference type="GO" id="GO:0140359">
    <property type="term" value="F:ABC-type transporter activity"/>
    <property type="evidence" value="ECO:0007669"/>
    <property type="project" value="InterPro"/>
</dbReference>
<dbReference type="PANTHER" id="PTHR24223">
    <property type="entry name" value="ATP-BINDING CASSETTE SUB-FAMILY C"/>
    <property type="match status" value="1"/>
</dbReference>
<keyword evidence="5 11" id="KW-0812">Transmembrane</keyword>